<name>A0ABU4JII8_9FLAO</name>
<sequence length="214" mass="23651">MGKLNDSLLSGSSGRTGRLVVANVAGTEILRVRPRKKTSAPSSKQLLIQDRMRQCYDFILPYKGFASLYFGTKVGLRSCYNQAITNLLNAYKLDFTLLTITPEYTEIEFARGNLLAPIPTGLTSPAAGSFEVEWYNNAAGDPDRETDQLQLLYMAEGQKSPVFIENMGERVDTTLTVTVPPNLQGKMVHVWIAFRALDMMQVSLSAYVGSVMVP</sequence>
<protein>
    <submittedName>
        <fullName evidence="1">DUF6266 family protein</fullName>
    </submittedName>
</protein>
<dbReference type="Proteomes" id="UP001204439">
    <property type="component" value="Unassembled WGS sequence"/>
</dbReference>
<comment type="caution">
    <text evidence="1">The sequence shown here is derived from an EMBL/GenBank/DDBJ whole genome shotgun (WGS) entry which is preliminary data.</text>
</comment>
<evidence type="ECO:0000313" key="2">
    <source>
        <dbReference type="Proteomes" id="UP001204439"/>
    </source>
</evidence>
<dbReference type="RefSeq" id="WP_063969279.1">
    <property type="nucleotide sequence ID" value="NZ_JAMXLT020000019.1"/>
</dbReference>
<organism evidence="1 2">
    <name type="scientific">Epilithonimonas ginsengisoli</name>
    <dbReference type="NCBI Taxonomy" id="1245592"/>
    <lineage>
        <taxon>Bacteria</taxon>
        <taxon>Pseudomonadati</taxon>
        <taxon>Bacteroidota</taxon>
        <taxon>Flavobacteriia</taxon>
        <taxon>Flavobacteriales</taxon>
        <taxon>Weeksellaceae</taxon>
        <taxon>Chryseobacterium group</taxon>
        <taxon>Epilithonimonas</taxon>
    </lineage>
</organism>
<accession>A0ABU4JII8</accession>
<evidence type="ECO:0000313" key="1">
    <source>
        <dbReference type="EMBL" id="MDW8549507.1"/>
    </source>
</evidence>
<keyword evidence="2" id="KW-1185">Reference proteome</keyword>
<dbReference type="EMBL" id="JAMXLT020000019">
    <property type="protein sequence ID" value="MDW8549507.1"/>
    <property type="molecule type" value="Genomic_DNA"/>
</dbReference>
<proteinExistence type="predicted"/>
<reference evidence="1 2" key="1">
    <citation type="submission" date="2023-11" db="EMBL/GenBank/DDBJ databases">
        <title>First isolation, identification, and characterization of non-pathogenic Epilithonimonas ginsengisoli isolated from diseased farmed rainbow trout (Oncorhynchus mykiss) in Chile.</title>
        <authorList>
            <person name="Miranda C.D."/>
            <person name="Irgang R."/>
            <person name="Concha C."/>
            <person name="Rojas R."/>
            <person name="Avendano R."/>
        </authorList>
    </citation>
    <scope>NUCLEOTIDE SEQUENCE [LARGE SCALE GENOMIC DNA]</scope>
    <source>
        <strain evidence="1 2">FP99</strain>
    </source>
</reference>
<gene>
    <name evidence="1" type="ORF">NG800_011340</name>
</gene>
<dbReference type="Pfam" id="PF19781">
    <property type="entry name" value="DUF6266"/>
    <property type="match status" value="1"/>
</dbReference>
<dbReference type="InterPro" id="IPR046233">
    <property type="entry name" value="DUF6266"/>
</dbReference>